<dbReference type="EMBL" id="MU853230">
    <property type="protein sequence ID" value="KAK4122908.1"/>
    <property type="molecule type" value="Genomic_DNA"/>
</dbReference>
<keyword evidence="1" id="KW-1133">Transmembrane helix</keyword>
<gene>
    <name evidence="2" type="ORF">N657DRAFT_484591</name>
</gene>
<dbReference type="AlphaFoldDB" id="A0AAN6TY47"/>
<dbReference type="GeneID" id="87824369"/>
<dbReference type="PROSITE" id="PS51257">
    <property type="entry name" value="PROKAR_LIPOPROTEIN"/>
    <property type="match status" value="1"/>
</dbReference>
<keyword evidence="1" id="KW-0812">Transmembrane</keyword>
<comment type="caution">
    <text evidence="2">The sequence shown here is derived from an EMBL/GenBank/DDBJ whole genome shotgun (WGS) entry which is preliminary data.</text>
</comment>
<accession>A0AAN6TY47</accession>
<keyword evidence="1" id="KW-0472">Membrane</keyword>
<protein>
    <submittedName>
        <fullName evidence="2">Uncharacterized protein</fullName>
    </submittedName>
</protein>
<feature type="transmembrane region" description="Helical" evidence="1">
    <location>
        <begin position="23"/>
        <end position="41"/>
    </location>
</feature>
<dbReference type="Proteomes" id="UP001302602">
    <property type="component" value="Unassembled WGS sequence"/>
</dbReference>
<evidence type="ECO:0000313" key="3">
    <source>
        <dbReference type="Proteomes" id="UP001302602"/>
    </source>
</evidence>
<evidence type="ECO:0000256" key="1">
    <source>
        <dbReference type="SAM" id="Phobius"/>
    </source>
</evidence>
<sequence>MFGGCRHVAGPPLSYTTTWQIRIWHAYSSLSLLACFALFVVRAAGRGDSTVVRAPRSSRCFACPEERCSLAMLSASGDRVTDIIHVRSGVTRL</sequence>
<dbReference type="RefSeq" id="XP_062646679.1">
    <property type="nucleotide sequence ID" value="XM_062787599.1"/>
</dbReference>
<keyword evidence="3" id="KW-1185">Reference proteome</keyword>
<name>A0AAN6TY47_9PEZI</name>
<proteinExistence type="predicted"/>
<evidence type="ECO:0000313" key="2">
    <source>
        <dbReference type="EMBL" id="KAK4122908.1"/>
    </source>
</evidence>
<reference evidence="2" key="2">
    <citation type="submission" date="2023-05" db="EMBL/GenBank/DDBJ databases">
        <authorList>
            <consortium name="Lawrence Berkeley National Laboratory"/>
            <person name="Steindorff A."/>
            <person name="Hensen N."/>
            <person name="Bonometti L."/>
            <person name="Westerberg I."/>
            <person name="Brannstrom I.O."/>
            <person name="Guillou S."/>
            <person name="Cros-Aarteil S."/>
            <person name="Calhoun S."/>
            <person name="Haridas S."/>
            <person name="Kuo A."/>
            <person name="Mondo S."/>
            <person name="Pangilinan J."/>
            <person name="Riley R."/>
            <person name="Labutti K."/>
            <person name="Andreopoulos B."/>
            <person name="Lipzen A."/>
            <person name="Chen C."/>
            <person name="Yanf M."/>
            <person name="Daum C."/>
            <person name="Ng V."/>
            <person name="Clum A."/>
            <person name="Ohm R."/>
            <person name="Martin F."/>
            <person name="Silar P."/>
            <person name="Natvig D."/>
            <person name="Lalanne C."/>
            <person name="Gautier V."/>
            <person name="Ament-Velasquez S.L."/>
            <person name="Kruys A."/>
            <person name="Hutchinson M.I."/>
            <person name="Powell A.J."/>
            <person name="Barry K."/>
            <person name="Miller A.N."/>
            <person name="Grigoriev I.V."/>
            <person name="Debuchy R."/>
            <person name="Gladieux P."/>
            <person name="Thoren M.H."/>
            <person name="Johannesson H."/>
        </authorList>
    </citation>
    <scope>NUCLEOTIDE SEQUENCE</scope>
    <source>
        <strain evidence="2">CBS 731.68</strain>
    </source>
</reference>
<reference evidence="2" key="1">
    <citation type="journal article" date="2023" name="Mol. Phylogenet. Evol.">
        <title>Genome-scale phylogeny and comparative genomics of the fungal order Sordariales.</title>
        <authorList>
            <person name="Hensen N."/>
            <person name="Bonometti L."/>
            <person name="Westerberg I."/>
            <person name="Brannstrom I.O."/>
            <person name="Guillou S."/>
            <person name="Cros-Aarteil S."/>
            <person name="Calhoun S."/>
            <person name="Haridas S."/>
            <person name="Kuo A."/>
            <person name="Mondo S."/>
            <person name="Pangilinan J."/>
            <person name="Riley R."/>
            <person name="LaButti K."/>
            <person name="Andreopoulos B."/>
            <person name="Lipzen A."/>
            <person name="Chen C."/>
            <person name="Yan M."/>
            <person name="Daum C."/>
            <person name="Ng V."/>
            <person name="Clum A."/>
            <person name="Steindorff A."/>
            <person name="Ohm R.A."/>
            <person name="Martin F."/>
            <person name="Silar P."/>
            <person name="Natvig D.O."/>
            <person name="Lalanne C."/>
            <person name="Gautier V."/>
            <person name="Ament-Velasquez S.L."/>
            <person name="Kruys A."/>
            <person name="Hutchinson M.I."/>
            <person name="Powell A.J."/>
            <person name="Barry K."/>
            <person name="Miller A.N."/>
            <person name="Grigoriev I.V."/>
            <person name="Debuchy R."/>
            <person name="Gladieux P."/>
            <person name="Hiltunen Thoren M."/>
            <person name="Johannesson H."/>
        </authorList>
    </citation>
    <scope>NUCLEOTIDE SEQUENCE</scope>
    <source>
        <strain evidence="2">CBS 731.68</strain>
    </source>
</reference>
<organism evidence="2 3">
    <name type="scientific">Parathielavia appendiculata</name>
    <dbReference type="NCBI Taxonomy" id="2587402"/>
    <lineage>
        <taxon>Eukaryota</taxon>
        <taxon>Fungi</taxon>
        <taxon>Dikarya</taxon>
        <taxon>Ascomycota</taxon>
        <taxon>Pezizomycotina</taxon>
        <taxon>Sordariomycetes</taxon>
        <taxon>Sordariomycetidae</taxon>
        <taxon>Sordariales</taxon>
        <taxon>Chaetomiaceae</taxon>
        <taxon>Parathielavia</taxon>
    </lineage>
</organism>